<gene>
    <name evidence="1" type="ORF">L203_105608</name>
</gene>
<dbReference type="EMBL" id="CP143790">
    <property type="protein sequence ID" value="WVN90372.1"/>
    <property type="molecule type" value="Genomic_DNA"/>
</dbReference>
<dbReference type="AlphaFoldDB" id="A0AAJ8JXU5"/>
<protein>
    <submittedName>
        <fullName evidence="1">Uncharacterized protein</fullName>
    </submittedName>
</protein>
<dbReference type="Proteomes" id="UP000094043">
    <property type="component" value="Chromosome 7"/>
</dbReference>
<reference evidence="1" key="3">
    <citation type="submission" date="2024-01" db="EMBL/GenBank/DDBJ databases">
        <authorList>
            <person name="Coelho M.A."/>
            <person name="David-Palma M."/>
            <person name="Shea T."/>
            <person name="Sun S."/>
            <person name="Cuomo C.A."/>
            <person name="Heitman J."/>
        </authorList>
    </citation>
    <scope>NUCLEOTIDE SEQUENCE</scope>
    <source>
        <strain evidence="1">CBS 7841</strain>
    </source>
</reference>
<dbReference type="KEGG" id="cdep:91089817"/>
<evidence type="ECO:0000313" key="2">
    <source>
        <dbReference type="Proteomes" id="UP000094043"/>
    </source>
</evidence>
<reference evidence="1" key="2">
    <citation type="journal article" date="2022" name="Elife">
        <title>Obligate sexual reproduction of a homothallic fungus closely related to the Cryptococcus pathogenic species complex.</title>
        <authorList>
            <person name="Passer A.R."/>
            <person name="Clancey S.A."/>
            <person name="Shea T."/>
            <person name="David-Palma M."/>
            <person name="Averette A.F."/>
            <person name="Boekhout T."/>
            <person name="Porcel B.M."/>
            <person name="Nowrousian M."/>
            <person name="Cuomo C.A."/>
            <person name="Sun S."/>
            <person name="Heitman J."/>
            <person name="Coelho M.A."/>
        </authorList>
    </citation>
    <scope>NUCLEOTIDE SEQUENCE</scope>
    <source>
        <strain evidence="1">CBS 7841</strain>
    </source>
</reference>
<proteinExistence type="predicted"/>
<dbReference type="RefSeq" id="XP_066071072.1">
    <property type="nucleotide sequence ID" value="XM_066214975.1"/>
</dbReference>
<organism evidence="1 2">
    <name type="scientific">Cryptococcus depauperatus CBS 7841</name>
    <dbReference type="NCBI Taxonomy" id="1295531"/>
    <lineage>
        <taxon>Eukaryota</taxon>
        <taxon>Fungi</taxon>
        <taxon>Dikarya</taxon>
        <taxon>Basidiomycota</taxon>
        <taxon>Agaricomycotina</taxon>
        <taxon>Tremellomycetes</taxon>
        <taxon>Tremellales</taxon>
        <taxon>Cryptococcaceae</taxon>
        <taxon>Cryptococcus</taxon>
    </lineage>
</organism>
<accession>A0AAJ8JXU5</accession>
<evidence type="ECO:0000313" key="1">
    <source>
        <dbReference type="EMBL" id="WVN90372.1"/>
    </source>
</evidence>
<keyword evidence="2" id="KW-1185">Reference proteome</keyword>
<name>A0AAJ8JXU5_9TREE</name>
<dbReference type="GeneID" id="91089817"/>
<reference evidence="1" key="1">
    <citation type="submission" date="2016-06" db="EMBL/GenBank/DDBJ databases">
        <authorList>
            <person name="Cuomo C."/>
            <person name="Litvintseva A."/>
            <person name="Heitman J."/>
            <person name="Chen Y."/>
            <person name="Sun S."/>
            <person name="Springer D."/>
            <person name="Dromer F."/>
            <person name="Young S."/>
            <person name="Zeng Q."/>
            <person name="Chapman S."/>
            <person name="Gujja S."/>
            <person name="Saif S."/>
            <person name="Birren B."/>
        </authorList>
    </citation>
    <scope>NUCLEOTIDE SEQUENCE</scope>
    <source>
        <strain evidence="1">CBS 7841</strain>
    </source>
</reference>
<sequence length="111" mass="12537">MSFVPSMTVTGQQVCRIGSSFPRSVYCCYKVSVQDVFTILDNLKKEGLCKQVRSNEMGTVSLEKTNRITLTLINEIELSHFFTTKTYATLSSSITKTRFPFSHILLWVVAS</sequence>